<dbReference type="Proteomes" id="UP000887566">
    <property type="component" value="Unplaced"/>
</dbReference>
<evidence type="ECO:0000313" key="1">
    <source>
        <dbReference type="Proteomes" id="UP000887566"/>
    </source>
</evidence>
<sequence>MFDDTDYVPRGFVNVAVDLCRYEFDTLVVEGMFLLHRYHSSFEDMFSRAMQTQLLITERSKEVHAIVEKNLREIRLMLADRNIDAENSRNLKRILEEFSILCYMDGNRLGDAHPINQQILVNFGVLDDVIDILNGQVDIESDAVSDIYRNSFQLLMAMAHGNPIVQQRLFDRMFVFLKIE</sequence>
<dbReference type="PANTHER" id="PTHR13715">
    <property type="entry name" value="RYANODINE RECEPTOR AND IP3 RECEPTOR"/>
    <property type="match status" value="1"/>
</dbReference>
<dbReference type="InterPro" id="IPR035910">
    <property type="entry name" value="RyR/IP3R_RIH_dom_sf"/>
</dbReference>
<dbReference type="InterPro" id="IPR015925">
    <property type="entry name" value="Ryanodine_IP3_receptor"/>
</dbReference>
<reference evidence="2" key="1">
    <citation type="submission" date="2022-11" db="UniProtKB">
        <authorList>
            <consortium name="WormBaseParasite"/>
        </authorList>
    </citation>
    <scope>IDENTIFICATION</scope>
</reference>
<keyword evidence="1" id="KW-1185">Reference proteome</keyword>
<evidence type="ECO:0000313" key="2">
    <source>
        <dbReference type="WBParaSite" id="PSAMB.scaffold15002size1714.g36335.t1"/>
    </source>
</evidence>
<organism evidence="1 2">
    <name type="scientific">Plectus sambesii</name>
    <dbReference type="NCBI Taxonomy" id="2011161"/>
    <lineage>
        <taxon>Eukaryota</taxon>
        <taxon>Metazoa</taxon>
        <taxon>Ecdysozoa</taxon>
        <taxon>Nematoda</taxon>
        <taxon>Chromadorea</taxon>
        <taxon>Plectida</taxon>
        <taxon>Plectina</taxon>
        <taxon>Plectoidea</taxon>
        <taxon>Plectidae</taxon>
        <taxon>Plectus</taxon>
    </lineage>
</organism>
<dbReference type="PANTHER" id="PTHR13715:SF99">
    <property type="entry name" value="INOSITOL 1,4,5-TRISPHOSPHATE RECEPTOR-LIKE PROTEIN A"/>
    <property type="match status" value="1"/>
</dbReference>
<dbReference type="AlphaFoldDB" id="A0A914V3I1"/>
<accession>A0A914V3I1</accession>
<dbReference type="WBParaSite" id="PSAMB.scaffold15002size1714.g36335.t1">
    <property type="protein sequence ID" value="PSAMB.scaffold15002size1714.g36335.t1"/>
    <property type="gene ID" value="PSAMB.scaffold15002size1714.g36335"/>
</dbReference>
<dbReference type="GO" id="GO:0006816">
    <property type="term" value="P:calcium ion transport"/>
    <property type="evidence" value="ECO:0007669"/>
    <property type="project" value="InterPro"/>
</dbReference>
<name>A0A914V3I1_9BILA</name>
<proteinExistence type="predicted"/>
<protein>
    <submittedName>
        <fullName evidence="2">Uncharacterized protein</fullName>
    </submittedName>
</protein>
<dbReference type="SUPFAM" id="SSF100909">
    <property type="entry name" value="IP3 receptor type 1 binding core, domain 2"/>
    <property type="match status" value="1"/>
</dbReference>